<keyword evidence="4" id="KW-1185">Reference proteome</keyword>
<sequence length="456" mass="50300">MSENIREEAEKNINWLLLWHHAQGVSLPVLADDYRKKHGHPFPVDAFGSGSFDSILREMRHVIIENNNLVRGKFSPSDFFDHESAQADAPIDEGPPLTETGKKVLQMILDKKAAGLPVRMLKMQLKLKKLPEGAALAKALGLDRGTKADYDLIVEALQGFVELDGKNQIVAKPGAVVPKSGPKATKADDKRRLTIEEVRDVMKVPATYGQFCGRIKERYKVTVTNENAGKLLSCEGTTIYEALAALEQFGIVTKTGLIGAVLYCEELRREPDVSAEEDVLVIDTEPMSPLRLDSPAASLCRSPRRRSRSPVPFNGSRGRNFSASGGGNFNASGGGHFNGGGGNFNGPDAKRRRLPASGSYSRPPPPYGGINHHRTEQHEFQSPLRSVTPMNRMMDRNDDIKQDQAGFLSLKNIIETDLSSFLPRMMLLHMKDTKKYANFIAKFQGDLIEMCSEAAD</sequence>
<protein>
    <recommendedName>
        <fullName evidence="2">HTH OST-type domain-containing protein</fullName>
    </recommendedName>
</protein>
<reference evidence="3 4" key="2">
    <citation type="journal article" date="2019" name="G3 (Bethesda)">
        <title>Hybrid Assembly of the Genome of the Entomopathogenic Nematode Steinernema carpocapsae Identifies the X-Chromosome.</title>
        <authorList>
            <person name="Serra L."/>
            <person name="Macchietto M."/>
            <person name="Macias-Munoz A."/>
            <person name="McGill C.J."/>
            <person name="Rodriguez I.M."/>
            <person name="Rodriguez B."/>
            <person name="Murad R."/>
            <person name="Mortazavi A."/>
        </authorList>
    </citation>
    <scope>NUCLEOTIDE SEQUENCE [LARGE SCALE GENOMIC DNA]</scope>
    <source>
        <strain evidence="3 4">ALL</strain>
    </source>
</reference>
<dbReference type="Gene3D" id="3.30.420.610">
    <property type="entry name" value="LOTUS domain-like"/>
    <property type="match status" value="1"/>
</dbReference>
<evidence type="ECO:0000256" key="1">
    <source>
        <dbReference type="SAM" id="MobiDB-lite"/>
    </source>
</evidence>
<dbReference type="EMBL" id="AZBU02000003">
    <property type="protein sequence ID" value="TKR87069.1"/>
    <property type="molecule type" value="Genomic_DNA"/>
</dbReference>
<accession>A0A4U5NU77</accession>
<feature type="compositionally biased region" description="Gly residues" evidence="1">
    <location>
        <begin position="324"/>
        <end position="344"/>
    </location>
</feature>
<dbReference type="InterPro" id="IPR041966">
    <property type="entry name" value="LOTUS-like"/>
</dbReference>
<dbReference type="InterPro" id="IPR025605">
    <property type="entry name" value="OST-HTH/LOTUS_dom"/>
</dbReference>
<dbReference type="AlphaFoldDB" id="A0A4U5NU77"/>
<evidence type="ECO:0000313" key="3">
    <source>
        <dbReference type="EMBL" id="TKR87069.1"/>
    </source>
</evidence>
<feature type="compositionally biased region" description="Low complexity" evidence="1">
    <location>
        <begin position="309"/>
        <end position="323"/>
    </location>
</feature>
<dbReference type="PROSITE" id="PS51644">
    <property type="entry name" value="HTH_OST"/>
    <property type="match status" value="1"/>
</dbReference>
<dbReference type="Proteomes" id="UP000298663">
    <property type="component" value="Unassembled WGS sequence"/>
</dbReference>
<proteinExistence type="predicted"/>
<comment type="caution">
    <text evidence="3">The sequence shown here is derived from an EMBL/GenBank/DDBJ whole genome shotgun (WGS) entry which is preliminary data.</text>
</comment>
<feature type="region of interest" description="Disordered" evidence="1">
    <location>
        <begin position="292"/>
        <end position="381"/>
    </location>
</feature>
<reference evidence="3 4" key="1">
    <citation type="journal article" date="2015" name="Genome Biol.">
        <title>Comparative genomics of Steinernema reveals deeply conserved gene regulatory networks.</title>
        <authorList>
            <person name="Dillman A.R."/>
            <person name="Macchietto M."/>
            <person name="Porter C.F."/>
            <person name="Rogers A."/>
            <person name="Williams B."/>
            <person name="Antoshechkin I."/>
            <person name="Lee M.M."/>
            <person name="Goodwin Z."/>
            <person name="Lu X."/>
            <person name="Lewis E.E."/>
            <person name="Goodrich-Blair H."/>
            <person name="Stock S.P."/>
            <person name="Adams B.J."/>
            <person name="Sternberg P.W."/>
            <person name="Mortazavi A."/>
        </authorList>
    </citation>
    <scope>NUCLEOTIDE SEQUENCE [LARGE SCALE GENOMIC DNA]</scope>
    <source>
        <strain evidence="3 4">ALL</strain>
    </source>
</reference>
<name>A0A4U5NU77_STECR</name>
<gene>
    <name evidence="3" type="ORF">L596_011535</name>
</gene>
<organism evidence="3 4">
    <name type="scientific">Steinernema carpocapsae</name>
    <name type="common">Entomopathogenic nematode</name>
    <dbReference type="NCBI Taxonomy" id="34508"/>
    <lineage>
        <taxon>Eukaryota</taxon>
        <taxon>Metazoa</taxon>
        <taxon>Ecdysozoa</taxon>
        <taxon>Nematoda</taxon>
        <taxon>Chromadorea</taxon>
        <taxon>Rhabditida</taxon>
        <taxon>Tylenchina</taxon>
        <taxon>Panagrolaimomorpha</taxon>
        <taxon>Strongyloidoidea</taxon>
        <taxon>Steinernematidae</taxon>
        <taxon>Steinernema</taxon>
    </lineage>
</organism>
<feature type="domain" description="HTH OST-type" evidence="2">
    <location>
        <begin position="5"/>
        <end position="78"/>
    </location>
</feature>
<evidence type="ECO:0000259" key="2">
    <source>
        <dbReference type="PROSITE" id="PS51644"/>
    </source>
</evidence>
<evidence type="ECO:0000313" key="4">
    <source>
        <dbReference type="Proteomes" id="UP000298663"/>
    </source>
</evidence>